<dbReference type="KEGG" id="tpf:TPHA_0G03560"/>
<organism evidence="8 9">
    <name type="scientific">Tetrapisispora phaffii (strain ATCC 24235 / CBS 4417 / NBRC 1672 / NRRL Y-8282 / UCD 70-5)</name>
    <name type="common">Yeast</name>
    <name type="synonym">Fabospora phaffii</name>
    <dbReference type="NCBI Taxonomy" id="1071381"/>
    <lineage>
        <taxon>Eukaryota</taxon>
        <taxon>Fungi</taxon>
        <taxon>Dikarya</taxon>
        <taxon>Ascomycota</taxon>
        <taxon>Saccharomycotina</taxon>
        <taxon>Saccharomycetes</taxon>
        <taxon>Saccharomycetales</taxon>
        <taxon>Saccharomycetaceae</taxon>
        <taxon>Tetrapisispora</taxon>
    </lineage>
</organism>
<evidence type="ECO:0000256" key="3">
    <source>
        <dbReference type="ARBA" id="ARBA00022989"/>
    </source>
</evidence>
<dbReference type="InterPro" id="IPR023271">
    <property type="entry name" value="Aquaporin-like"/>
</dbReference>
<feature type="transmembrane region" description="Helical" evidence="7">
    <location>
        <begin position="160"/>
        <end position="181"/>
    </location>
</feature>
<dbReference type="PANTHER" id="PTHR30520:SF6">
    <property type="entry name" value="FORMATE_NITRATE FAMILY TRANSPORTER (EUROFUNG)"/>
    <property type="match status" value="1"/>
</dbReference>
<dbReference type="InterPro" id="IPR000292">
    <property type="entry name" value="For/NO2_transpt"/>
</dbReference>
<feature type="region of interest" description="Disordered" evidence="6">
    <location>
        <begin position="414"/>
        <end position="436"/>
    </location>
</feature>
<evidence type="ECO:0000256" key="2">
    <source>
        <dbReference type="ARBA" id="ARBA00022692"/>
    </source>
</evidence>
<feature type="transmembrane region" description="Helical" evidence="7">
    <location>
        <begin position="73"/>
        <end position="91"/>
    </location>
</feature>
<dbReference type="OMA" id="RNPGIVN"/>
<dbReference type="OrthoDB" id="4829at2759"/>
<evidence type="ECO:0000256" key="6">
    <source>
        <dbReference type="SAM" id="MobiDB-lite"/>
    </source>
</evidence>
<dbReference type="GO" id="GO:0015513">
    <property type="term" value="F:high-affinity secondary active nitrite transmembrane transporter activity"/>
    <property type="evidence" value="ECO:0007669"/>
    <property type="project" value="TreeGrafter"/>
</dbReference>
<dbReference type="eggNOG" id="ENOG502QUGF">
    <property type="taxonomic scope" value="Eukaryota"/>
</dbReference>
<accession>G8BWB8</accession>
<protein>
    <recommendedName>
        <fullName evidence="10">Formate/nitrite transporter</fullName>
    </recommendedName>
</protein>
<comment type="similarity">
    <text evidence="5">Belongs to the FNT transporter (TC 1.A.16) family.</text>
</comment>
<evidence type="ECO:0000256" key="1">
    <source>
        <dbReference type="ARBA" id="ARBA00004141"/>
    </source>
</evidence>
<dbReference type="Gene3D" id="1.20.1080.10">
    <property type="entry name" value="Glycerol uptake facilitator protein"/>
    <property type="match status" value="1"/>
</dbReference>
<sequence>MSDDTNYLSPHEAALAIVATAMKKARLTIDVLIINSILGGIFFSCGGLLLLAAHADNPVLFSENPGIPNMFSGFTFAIALYYVIITGVDLFNSNILYFSVALLRRAVTIYDLLISWFVSLLGNIAGSLFVSYLFGFLSGIGKQTEWRSASRKIAEQKLSFSFIETFLKAIAGNFLVCLAVYLQIMAKPIHVKFIVLVLPIYTFITIGFTHAVGDMAVVFVGMYNGAKVSVGEYIWKLLIPGAVGNIIGGSAFGIVIPFYLHLIVVERDNKGLGLPQYDLRDEQPEVNMDSRVVKVSKPTENLIDDELNEETDHSVRSDRTSIAANTDNETESVTSVDSELESTSYASQSTTDTPSIGIYHGETSSIRPKPSVRSVRTNMSKVAKIQTKVNSPAGLFPVYGMGEPLEREKTIQSGFRSASNQSVMDSVDRTTPRPPPSISHYTSAYSARQNIDEQGNNTTNVITNRPGARLEKAITRIVRAGNDTQPDDSLPITNQDLQNFEGNKEKDKKNHLHSITFH</sequence>
<gene>
    <name evidence="8" type="primary">TPHA0G03560</name>
    <name evidence="8" type="ordered locus">TPHA_0G03560</name>
</gene>
<evidence type="ECO:0008006" key="10">
    <source>
        <dbReference type="Google" id="ProtNLM"/>
    </source>
</evidence>
<dbReference type="NCBIfam" id="TIGR00790">
    <property type="entry name" value="fnt"/>
    <property type="match status" value="1"/>
</dbReference>
<comment type="subcellular location">
    <subcellularLocation>
        <location evidence="1">Membrane</location>
        <topology evidence="1">Multi-pass membrane protein</topology>
    </subcellularLocation>
</comment>
<feature type="compositionally biased region" description="Basic and acidic residues" evidence="6">
    <location>
        <begin position="310"/>
        <end position="319"/>
    </location>
</feature>
<evidence type="ECO:0000256" key="5">
    <source>
        <dbReference type="ARBA" id="ARBA00049660"/>
    </source>
</evidence>
<name>G8BWB8_TETPH</name>
<dbReference type="EMBL" id="HE612862">
    <property type="protein sequence ID" value="CCE64196.1"/>
    <property type="molecule type" value="Genomic_DNA"/>
</dbReference>
<dbReference type="RefSeq" id="XP_003686630.1">
    <property type="nucleotide sequence ID" value="XM_003686582.1"/>
</dbReference>
<evidence type="ECO:0000256" key="7">
    <source>
        <dbReference type="SAM" id="Phobius"/>
    </source>
</evidence>
<dbReference type="HOGENOM" id="CLU_020549_0_0_1"/>
<feature type="transmembrane region" description="Helical" evidence="7">
    <location>
        <begin position="32"/>
        <end position="53"/>
    </location>
</feature>
<dbReference type="Proteomes" id="UP000005666">
    <property type="component" value="Chromosome 7"/>
</dbReference>
<feature type="transmembrane region" description="Helical" evidence="7">
    <location>
        <begin position="233"/>
        <end position="260"/>
    </location>
</feature>
<feature type="transmembrane region" description="Helical" evidence="7">
    <location>
        <begin position="112"/>
        <end position="140"/>
    </location>
</feature>
<proteinExistence type="inferred from homology"/>
<dbReference type="GO" id="GO:0015707">
    <property type="term" value="P:nitrite transport"/>
    <property type="evidence" value="ECO:0007669"/>
    <property type="project" value="TreeGrafter"/>
</dbReference>
<keyword evidence="2 7" id="KW-0812">Transmembrane</keyword>
<keyword evidence="4 7" id="KW-0472">Membrane</keyword>
<dbReference type="GO" id="GO:0005886">
    <property type="term" value="C:plasma membrane"/>
    <property type="evidence" value="ECO:0007669"/>
    <property type="project" value="TreeGrafter"/>
</dbReference>
<dbReference type="GeneID" id="11535721"/>
<evidence type="ECO:0000313" key="8">
    <source>
        <dbReference type="EMBL" id="CCE64196.1"/>
    </source>
</evidence>
<keyword evidence="9" id="KW-1185">Reference proteome</keyword>
<dbReference type="AlphaFoldDB" id="G8BWB8"/>
<keyword evidence="3 7" id="KW-1133">Transmembrane helix</keyword>
<feature type="compositionally biased region" description="Polar residues" evidence="6">
    <location>
        <begin position="414"/>
        <end position="424"/>
    </location>
</feature>
<evidence type="ECO:0000256" key="4">
    <source>
        <dbReference type="ARBA" id="ARBA00023136"/>
    </source>
</evidence>
<reference evidence="8 9" key="1">
    <citation type="journal article" date="2011" name="Proc. Natl. Acad. Sci. U.S.A.">
        <title>Evolutionary erosion of yeast sex chromosomes by mating-type switching accidents.</title>
        <authorList>
            <person name="Gordon J.L."/>
            <person name="Armisen D."/>
            <person name="Proux-Wera E."/>
            <person name="Oheigeartaigh S.S."/>
            <person name="Byrne K.P."/>
            <person name="Wolfe K.H."/>
        </authorList>
    </citation>
    <scope>NUCLEOTIDE SEQUENCE [LARGE SCALE GENOMIC DNA]</scope>
    <source>
        <strain evidence="9">ATCC 24235 / CBS 4417 / NBRC 1672 / NRRL Y-8282 / UCD 70-5</strain>
    </source>
</reference>
<feature type="region of interest" description="Disordered" evidence="6">
    <location>
        <begin position="299"/>
        <end position="373"/>
    </location>
</feature>
<evidence type="ECO:0000313" key="9">
    <source>
        <dbReference type="Proteomes" id="UP000005666"/>
    </source>
</evidence>
<dbReference type="Pfam" id="PF01226">
    <property type="entry name" value="Form_Nir_trans"/>
    <property type="match status" value="1"/>
</dbReference>
<feature type="compositionally biased region" description="Polar residues" evidence="6">
    <location>
        <begin position="320"/>
        <end position="354"/>
    </location>
</feature>
<feature type="transmembrane region" description="Helical" evidence="7">
    <location>
        <begin position="193"/>
        <end position="213"/>
    </location>
</feature>
<dbReference type="PANTHER" id="PTHR30520">
    <property type="entry name" value="FORMATE TRANSPORTER-RELATED"/>
    <property type="match status" value="1"/>
</dbReference>
<dbReference type="STRING" id="1071381.G8BWB8"/>